<comment type="caution">
    <text evidence="2">The sequence shown here is derived from an EMBL/GenBank/DDBJ whole genome shotgun (WGS) entry which is preliminary data.</text>
</comment>
<protein>
    <submittedName>
        <fullName evidence="2">Uncharacterized protein</fullName>
    </submittedName>
</protein>
<feature type="compositionally biased region" description="Basic residues" evidence="1">
    <location>
        <begin position="1"/>
        <end position="16"/>
    </location>
</feature>
<name>A0AAV7TSB9_PLEWA</name>
<proteinExistence type="predicted"/>
<feature type="compositionally biased region" description="Polar residues" evidence="1">
    <location>
        <begin position="33"/>
        <end position="48"/>
    </location>
</feature>
<dbReference type="Proteomes" id="UP001066276">
    <property type="component" value="Chromosome 3_2"/>
</dbReference>
<evidence type="ECO:0000313" key="3">
    <source>
        <dbReference type="Proteomes" id="UP001066276"/>
    </source>
</evidence>
<accession>A0AAV7TSB9</accession>
<evidence type="ECO:0000313" key="2">
    <source>
        <dbReference type="EMBL" id="KAJ1179532.1"/>
    </source>
</evidence>
<keyword evidence="3" id="KW-1185">Reference proteome</keyword>
<dbReference type="EMBL" id="JANPWB010000006">
    <property type="protein sequence ID" value="KAJ1179532.1"/>
    <property type="molecule type" value="Genomic_DNA"/>
</dbReference>
<organism evidence="2 3">
    <name type="scientific">Pleurodeles waltl</name>
    <name type="common">Iberian ribbed newt</name>
    <dbReference type="NCBI Taxonomy" id="8319"/>
    <lineage>
        <taxon>Eukaryota</taxon>
        <taxon>Metazoa</taxon>
        <taxon>Chordata</taxon>
        <taxon>Craniata</taxon>
        <taxon>Vertebrata</taxon>
        <taxon>Euteleostomi</taxon>
        <taxon>Amphibia</taxon>
        <taxon>Batrachia</taxon>
        <taxon>Caudata</taxon>
        <taxon>Salamandroidea</taxon>
        <taxon>Salamandridae</taxon>
        <taxon>Pleurodelinae</taxon>
        <taxon>Pleurodeles</taxon>
    </lineage>
</organism>
<evidence type="ECO:0000256" key="1">
    <source>
        <dbReference type="SAM" id="MobiDB-lite"/>
    </source>
</evidence>
<gene>
    <name evidence="2" type="ORF">NDU88_004766</name>
</gene>
<sequence length="83" mass="8994">MGPFNRRHSRSLRRPPKSAPITSRPEVEPARSAGQSIHQPWLQASAQHGANPPSVRKASTASGEGPLLRVEVLGGWADDTYLD</sequence>
<dbReference type="AlphaFoldDB" id="A0AAV7TSB9"/>
<feature type="region of interest" description="Disordered" evidence="1">
    <location>
        <begin position="1"/>
        <end position="66"/>
    </location>
</feature>
<reference evidence="2" key="1">
    <citation type="journal article" date="2022" name="bioRxiv">
        <title>Sequencing and chromosome-scale assembly of the giantPleurodeles waltlgenome.</title>
        <authorList>
            <person name="Brown T."/>
            <person name="Elewa A."/>
            <person name="Iarovenko S."/>
            <person name="Subramanian E."/>
            <person name="Araus A.J."/>
            <person name="Petzold A."/>
            <person name="Susuki M."/>
            <person name="Suzuki K.-i.T."/>
            <person name="Hayashi T."/>
            <person name="Toyoda A."/>
            <person name="Oliveira C."/>
            <person name="Osipova E."/>
            <person name="Leigh N.D."/>
            <person name="Simon A."/>
            <person name="Yun M.H."/>
        </authorList>
    </citation>
    <scope>NUCLEOTIDE SEQUENCE</scope>
    <source>
        <strain evidence="2">20211129_DDA</strain>
        <tissue evidence="2">Liver</tissue>
    </source>
</reference>